<organism evidence="1 2">
    <name type="scientific">Lolium multiflorum</name>
    <name type="common">Italian ryegrass</name>
    <name type="synonym">Lolium perenne subsp. multiflorum</name>
    <dbReference type="NCBI Taxonomy" id="4521"/>
    <lineage>
        <taxon>Eukaryota</taxon>
        <taxon>Viridiplantae</taxon>
        <taxon>Streptophyta</taxon>
        <taxon>Embryophyta</taxon>
        <taxon>Tracheophyta</taxon>
        <taxon>Spermatophyta</taxon>
        <taxon>Magnoliopsida</taxon>
        <taxon>Liliopsida</taxon>
        <taxon>Poales</taxon>
        <taxon>Poaceae</taxon>
        <taxon>BOP clade</taxon>
        <taxon>Pooideae</taxon>
        <taxon>Poodae</taxon>
        <taxon>Poeae</taxon>
        <taxon>Poeae Chloroplast Group 2 (Poeae type)</taxon>
        <taxon>Loliodinae</taxon>
        <taxon>Loliinae</taxon>
        <taxon>Lolium</taxon>
    </lineage>
</organism>
<gene>
    <name evidence="1" type="ORF">QYE76_057282</name>
</gene>
<name>A0AAD8T4X9_LOLMU</name>
<evidence type="ECO:0000313" key="1">
    <source>
        <dbReference type="EMBL" id="KAK1669123.1"/>
    </source>
</evidence>
<comment type="caution">
    <text evidence="1">The sequence shown here is derived from an EMBL/GenBank/DDBJ whole genome shotgun (WGS) entry which is preliminary data.</text>
</comment>
<keyword evidence="2" id="KW-1185">Reference proteome</keyword>
<sequence>MLRHPADGSQWRTIDREFPDFADDARNLRPEGSISKGYGTEEVIEFCVDFIPGLKSIGVPESRHEGRLSGKGTIFFRASAAVVAAASCRSSSSQRRLCISSLSRSATLGRLCSSWRLCLSNASMVAASAASSHSSISASCGSTSSAAALRYRSCCSSSHSSISASCGSTSTGAGCGFGGIVKWARVQ</sequence>
<dbReference type="AlphaFoldDB" id="A0AAD8T4X9"/>
<evidence type="ECO:0000313" key="2">
    <source>
        <dbReference type="Proteomes" id="UP001231189"/>
    </source>
</evidence>
<dbReference type="Pfam" id="PF02992">
    <property type="entry name" value="Transposase_21"/>
    <property type="match status" value="1"/>
</dbReference>
<proteinExistence type="predicted"/>
<dbReference type="Proteomes" id="UP001231189">
    <property type="component" value="Unassembled WGS sequence"/>
</dbReference>
<accession>A0AAD8T4X9</accession>
<dbReference type="EMBL" id="JAUUTY010000003">
    <property type="protein sequence ID" value="KAK1669123.1"/>
    <property type="molecule type" value="Genomic_DNA"/>
</dbReference>
<reference evidence="1" key="1">
    <citation type="submission" date="2023-07" db="EMBL/GenBank/DDBJ databases">
        <title>A chromosome-level genome assembly of Lolium multiflorum.</title>
        <authorList>
            <person name="Chen Y."/>
            <person name="Copetti D."/>
            <person name="Kolliker R."/>
            <person name="Studer B."/>
        </authorList>
    </citation>
    <scope>NUCLEOTIDE SEQUENCE</scope>
    <source>
        <strain evidence="1">02402/16</strain>
        <tissue evidence="1">Leaf</tissue>
    </source>
</reference>
<protein>
    <submittedName>
        <fullName evidence="1">Uncharacterized protein</fullName>
    </submittedName>
</protein>
<dbReference type="InterPro" id="IPR004242">
    <property type="entry name" value="Transposase_21"/>
</dbReference>